<evidence type="ECO:0000256" key="4">
    <source>
        <dbReference type="ARBA" id="ARBA00022475"/>
    </source>
</evidence>
<name>A0A7W9W821_ARMRO</name>
<dbReference type="PANTHER" id="PTHR38831">
    <property type="entry name" value="TYPE II SECRETION SYSTEM PROTEIN K"/>
    <property type="match status" value="1"/>
</dbReference>
<keyword evidence="7" id="KW-0653">Protein transport</keyword>
<evidence type="ECO:0000259" key="11">
    <source>
        <dbReference type="Pfam" id="PF21687"/>
    </source>
</evidence>
<accession>A0A7W9W821</accession>
<dbReference type="InterPro" id="IPR049031">
    <property type="entry name" value="T2SSK_SAM-like_1st"/>
</dbReference>
<dbReference type="GO" id="GO:0005886">
    <property type="term" value="C:plasma membrane"/>
    <property type="evidence" value="ECO:0007669"/>
    <property type="project" value="UniProtKB-SubCell"/>
</dbReference>
<evidence type="ECO:0000256" key="3">
    <source>
        <dbReference type="ARBA" id="ARBA00022448"/>
    </source>
</evidence>
<comment type="similarity">
    <text evidence="2">Belongs to the GSP K family.</text>
</comment>
<evidence type="ECO:0000313" key="13">
    <source>
        <dbReference type="Proteomes" id="UP000520814"/>
    </source>
</evidence>
<keyword evidence="9" id="KW-0472">Membrane</keyword>
<organism evidence="12 13">
    <name type="scientific">Armatimonas rosea</name>
    <dbReference type="NCBI Taxonomy" id="685828"/>
    <lineage>
        <taxon>Bacteria</taxon>
        <taxon>Bacillati</taxon>
        <taxon>Armatimonadota</taxon>
        <taxon>Armatimonadia</taxon>
        <taxon>Armatimonadales</taxon>
        <taxon>Armatimonadaceae</taxon>
        <taxon>Armatimonas</taxon>
    </lineage>
</organism>
<dbReference type="GO" id="GO:0009306">
    <property type="term" value="P:protein secretion"/>
    <property type="evidence" value="ECO:0007669"/>
    <property type="project" value="InterPro"/>
</dbReference>
<evidence type="ECO:0000256" key="10">
    <source>
        <dbReference type="SAM" id="MobiDB-lite"/>
    </source>
</evidence>
<evidence type="ECO:0000256" key="2">
    <source>
        <dbReference type="ARBA" id="ARBA00007246"/>
    </source>
</evidence>
<feature type="region of interest" description="Disordered" evidence="10">
    <location>
        <begin position="193"/>
        <end position="215"/>
    </location>
</feature>
<dbReference type="RefSeq" id="WP_184202952.1">
    <property type="nucleotide sequence ID" value="NZ_JACHGW010000005.1"/>
</dbReference>
<dbReference type="Proteomes" id="UP000520814">
    <property type="component" value="Unassembled WGS sequence"/>
</dbReference>
<dbReference type="Gene3D" id="1.10.40.60">
    <property type="entry name" value="EpsJ-like"/>
    <property type="match status" value="1"/>
</dbReference>
<dbReference type="EMBL" id="JACHGW010000005">
    <property type="protein sequence ID" value="MBB6053044.1"/>
    <property type="molecule type" value="Genomic_DNA"/>
</dbReference>
<evidence type="ECO:0000256" key="5">
    <source>
        <dbReference type="ARBA" id="ARBA00022519"/>
    </source>
</evidence>
<reference evidence="12 13" key="1">
    <citation type="submission" date="2020-08" db="EMBL/GenBank/DDBJ databases">
        <title>Genomic Encyclopedia of Type Strains, Phase IV (KMG-IV): sequencing the most valuable type-strain genomes for metagenomic binning, comparative biology and taxonomic classification.</title>
        <authorList>
            <person name="Goeker M."/>
        </authorList>
    </citation>
    <scope>NUCLEOTIDE SEQUENCE [LARGE SCALE GENOMIC DNA]</scope>
    <source>
        <strain evidence="12 13">DSM 23562</strain>
    </source>
</reference>
<keyword evidence="5" id="KW-0997">Cell inner membrane</keyword>
<evidence type="ECO:0000256" key="9">
    <source>
        <dbReference type="ARBA" id="ARBA00023136"/>
    </source>
</evidence>
<dbReference type="SUPFAM" id="SSF81585">
    <property type="entry name" value="PsbU/PolX domain-like"/>
    <property type="match status" value="1"/>
</dbReference>
<feature type="domain" description="T2SS protein K first SAM-like" evidence="11">
    <location>
        <begin position="131"/>
        <end position="188"/>
    </location>
</feature>
<gene>
    <name evidence="12" type="ORF">HNQ39_004876</name>
</gene>
<dbReference type="InterPro" id="IPR005628">
    <property type="entry name" value="GspK"/>
</dbReference>
<keyword evidence="13" id="KW-1185">Reference proteome</keyword>
<sequence>MSRRARRHERGGVMVLALVILAGLLALLATFAANQRVYQEATLNTLRERRAEAAARSGIAVGLSALVEVNTNLVKLDDTWATLGQGSGTVGGAEATTLTNGATYRVQVVDAGSFLNINTLTEAQLQTLPLTTEQIASLLDWREAGTTPRNEGGKDEYYNALTTPYNTKLGRLTTLKELALVKGWTARTLYTPDAEGTTSTVSSSPTAAANTPLEDASGNPLALAGVLTVSSGAPNTTATGTARTNLNQQNLNLVQLVQLGLPAQLATQGPFTSFANLLGRGGISTQAAQQVLDSVGFTTDTRLTGKVNINTATEAVLGKLPGATSDIVSAIVSRQSSGFASLGELSTIPGLTGTALGTLADAVCVGSDTFIVRAWGESGGVGVALEALVGIRNSRPQILMVERINSTTIPAWWRWEEQPTTTVSLGATQ</sequence>
<dbReference type="AlphaFoldDB" id="A0A7W9W821"/>
<protein>
    <submittedName>
        <fullName evidence="12">General secretion pathway protein K</fullName>
    </submittedName>
</protein>
<dbReference type="SUPFAM" id="SSF158544">
    <property type="entry name" value="GspK insert domain-like"/>
    <property type="match status" value="1"/>
</dbReference>
<comment type="subcellular location">
    <subcellularLocation>
        <location evidence="1">Cell inner membrane</location>
    </subcellularLocation>
</comment>
<evidence type="ECO:0000313" key="12">
    <source>
        <dbReference type="EMBL" id="MBB6053044.1"/>
    </source>
</evidence>
<keyword evidence="6" id="KW-0812">Transmembrane</keyword>
<feature type="compositionally biased region" description="Low complexity" evidence="10">
    <location>
        <begin position="197"/>
        <end position="209"/>
    </location>
</feature>
<evidence type="ECO:0000256" key="1">
    <source>
        <dbReference type="ARBA" id="ARBA00004533"/>
    </source>
</evidence>
<dbReference type="PANTHER" id="PTHR38831:SF2">
    <property type="entry name" value="TYPE II SECRETION SYSTEM PROTEIN K"/>
    <property type="match status" value="1"/>
</dbReference>
<keyword evidence="3" id="KW-0813">Transport</keyword>
<evidence type="ECO:0000256" key="7">
    <source>
        <dbReference type="ARBA" id="ARBA00022927"/>
    </source>
</evidence>
<proteinExistence type="inferred from homology"/>
<evidence type="ECO:0000256" key="6">
    <source>
        <dbReference type="ARBA" id="ARBA00022692"/>
    </source>
</evidence>
<comment type="caution">
    <text evidence="12">The sequence shown here is derived from an EMBL/GenBank/DDBJ whole genome shotgun (WGS) entry which is preliminary data.</text>
</comment>
<evidence type="ECO:0000256" key="8">
    <source>
        <dbReference type="ARBA" id="ARBA00022989"/>
    </source>
</evidence>
<dbReference type="InterPro" id="IPR038072">
    <property type="entry name" value="GspK_central_sf"/>
</dbReference>
<keyword evidence="8" id="KW-1133">Transmembrane helix</keyword>
<dbReference type="Pfam" id="PF21687">
    <property type="entry name" value="T2SSK_1st"/>
    <property type="match status" value="1"/>
</dbReference>
<keyword evidence="4" id="KW-1003">Cell membrane</keyword>